<dbReference type="InterPro" id="IPR000792">
    <property type="entry name" value="Tscrpt_reg_LuxR_C"/>
</dbReference>
<dbReference type="GO" id="GO:0006355">
    <property type="term" value="P:regulation of DNA-templated transcription"/>
    <property type="evidence" value="ECO:0007669"/>
    <property type="project" value="InterPro"/>
</dbReference>
<feature type="domain" description="Response regulatory" evidence="7">
    <location>
        <begin position="4"/>
        <end position="120"/>
    </location>
</feature>
<organism evidence="8 9">
    <name type="scientific">Solitalea canadensis (strain ATCC 29591 / DSM 3403 / JCM 21819 / LMG 8368 / NBRC 15130 / NCIMB 12057 / USAM 9D)</name>
    <name type="common">Flexibacter canadensis</name>
    <dbReference type="NCBI Taxonomy" id="929556"/>
    <lineage>
        <taxon>Bacteria</taxon>
        <taxon>Pseudomonadati</taxon>
        <taxon>Bacteroidota</taxon>
        <taxon>Sphingobacteriia</taxon>
        <taxon>Sphingobacteriales</taxon>
        <taxon>Sphingobacteriaceae</taxon>
        <taxon>Solitalea</taxon>
    </lineage>
</organism>
<dbReference type="InterPro" id="IPR016032">
    <property type="entry name" value="Sig_transdc_resp-reg_C-effctor"/>
</dbReference>
<dbReference type="eggNOG" id="COG2197">
    <property type="taxonomic scope" value="Bacteria"/>
</dbReference>
<dbReference type="PANTHER" id="PTHR43214:SF41">
    <property type="entry name" value="NITRATE_NITRITE RESPONSE REGULATOR PROTEIN NARP"/>
    <property type="match status" value="1"/>
</dbReference>
<dbReference type="Gene3D" id="3.40.50.2300">
    <property type="match status" value="1"/>
</dbReference>
<evidence type="ECO:0000256" key="5">
    <source>
        <dbReference type="PROSITE-ProRule" id="PRU00169"/>
    </source>
</evidence>
<dbReference type="InterPro" id="IPR011006">
    <property type="entry name" value="CheY-like_superfamily"/>
</dbReference>
<reference evidence="8" key="1">
    <citation type="submission" date="2012-02" db="EMBL/GenBank/DDBJ databases">
        <title>The complete genome of Solitalea canadensis DSM 3403.</title>
        <authorList>
            <consortium name="US DOE Joint Genome Institute (JGI-PGF)"/>
            <person name="Lucas S."/>
            <person name="Copeland A."/>
            <person name="Lapidus A."/>
            <person name="Glavina del Rio T."/>
            <person name="Dalin E."/>
            <person name="Tice H."/>
            <person name="Bruce D."/>
            <person name="Goodwin L."/>
            <person name="Pitluck S."/>
            <person name="Peters L."/>
            <person name="Ovchinnikova G."/>
            <person name="Lu M."/>
            <person name="Kyrpides N."/>
            <person name="Mavromatis K."/>
            <person name="Ivanova N."/>
            <person name="Brettin T."/>
            <person name="Detter J.C."/>
            <person name="Han C."/>
            <person name="Larimer F."/>
            <person name="Land M."/>
            <person name="Hauser L."/>
            <person name="Markowitz V."/>
            <person name="Cheng J.-F."/>
            <person name="Hugenholtz P."/>
            <person name="Woyke T."/>
            <person name="Wu D."/>
            <person name="Spring S."/>
            <person name="Schroeder M."/>
            <person name="Kopitz M."/>
            <person name="Brambilla E."/>
            <person name="Klenk H.-P."/>
            <person name="Eisen J.A."/>
        </authorList>
    </citation>
    <scope>NUCLEOTIDE SEQUENCE</scope>
    <source>
        <strain evidence="8">DSM 3403</strain>
    </source>
</reference>
<dbReference type="PROSITE" id="PS00622">
    <property type="entry name" value="HTH_LUXR_1"/>
    <property type="match status" value="1"/>
</dbReference>
<feature type="modified residue" description="4-aspartylphosphate" evidence="5">
    <location>
        <position position="55"/>
    </location>
</feature>
<feature type="domain" description="HTH luxR-type" evidence="6">
    <location>
        <begin position="144"/>
        <end position="209"/>
    </location>
</feature>
<dbReference type="SMART" id="SM00448">
    <property type="entry name" value="REC"/>
    <property type="match status" value="1"/>
</dbReference>
<dbReference type="STRING" id="929556.Solca_4453"/>
<dbReference type="InterPro" id="IPR058245">
    <property type="entry name" value="NreC/VraR/RcsB-like_REC"/>
</dbReference>
<evidence type="ECO:0000259" key="6">
    <source>
        <dbReference type="PROSITE" id="PS50043"/>
    </source>
</evidence>
<dbReference type="GO" id="GO:0000160">
    <property type="term" value="P:phosphorelay signal transduction system"/>
    <property type="evidence" value="ECO:0007669"/>
    <property type="project" value="InterPro"/>
</dbReference>
<dbReference type="CDD" id="cd17535">
    <property type="entry name" value="REC_NarL-like"/>
    <property type="match status" value="1"/>
</dbReference>
<name>H8KNB0_SOLCM</name>
<keyword evidence="2" id="KW-0805">Transcription regulation</keyword>
<evidence type="ECO:0000256" key="2">
    <source>
        <dbReference type="ARBA" id="ARBA00023015"/>
    </source>
</evidence>
<dbReference type="PROSITE" id="PS50043">
    <property type="entry name" value="HTH_LUXR_2"/>
    <property type="match status" value="1"/>
</dbReference>
<evidence type="ECO:0000259" key="7">
    <source>
        <dbReference type="PROSITE" id="PS50110"/>
    </source>
</evidence>
<dbReference type="PANTHER" id="PTHR43214">
    <property type="entry name" value="TWO-COMPONENT RESPONSE REGULATOR"/>
    <property type="match status" value="1"/>
</dbReference>
<dbReference type="PRINTS" id="PR00038">
    <property type="entry name" value="HTHLUXR"/>
</dbReference>
<dbReference type="SUPFAM" id="SSF46894">
    <property type="entry name" value="C-terminal effector domain of the bipartite response regulators"/>
    <property type="match status" value="1"/>
</dbReference>
<accession>H8KNB0</accession>
<keyword evidence="1 5" id="KW-0597">Phosphoprotein</keyword>
<gene>
    <name evidence="8" type="ordered locus">Solca_4453</name>
</gene>
<dbReference type="Pfam" id="PF00196">
    <property type="entry name" value="GerE"/>
    <property type="match status" value="1"/>
</dbReference>
<evidence type="ECO:0000256" key="1">
    <source>
        <dbReference type="ARBA" id="ARBA00022553"/>
    </source>
</evidence>
<dbReference type="SMART" id="SM00421">
    <property type="entry name" value="HTH_LUXR"/>
    <property type="match status" value="1"/>
</dbReference>
<dbReference type="SUPFAM" id="SSF52172">
    <property type="entry name" value="CheY-like"/>
    <property type="match status" value="1"/>
</dbReference>
<dbReference type="PROSITE" id="PS50110">
    <property type="entry name" value="RESPONSE_REGULATORY"/>
    <property type="match status" value="1"/>
</dbReference>
<keyword evidence="3 8" id="KW-0238">DNA-binding</keyword>
<dbReference type="HOGENOM" id="CLU_000445_90_1_10"/>
<dbReference type="EMBL" id="CP003349">
    <property type="protein sequence ID" value="AFD09443.1"/>
    <property type="molecule type" value="Genomic_DNA"/>
</dbReference>
<evidence type="ECO:0000313" key="9">
    <source>
        <dbReference type="Proteomes" id="UP000007590"/>
    </source>
</evidence>
<proteinExistence type="predicted"/>
<evidence type="ECO:0000313" key="8">
    <source>
        <dbReference type="EMBL" id="AFD09443.1"/>
    </source>
</evidence>
<dbReference type="RefSeq" id="WP_014682665.1">
    <property type="nucleotide sequence ID" value="NC_017770.1"/>
</dbReference>
<evidence type="ECO:0000256" key="3">
    <source>
        <dbReference type="ARBA" id="ARBA00023125"/>
    </source>
</evidence>
<dbReference type="Pfam" id="PF00072">
    <property type="entry name" value="Response_reg"/>
    <property type="match status" value="1"/>
</dbReference>
<dbReference type="GO" id="GO:0003677">
    <property type="term" value="F:DNA binding"/>
    <property type="evidence" value="ECO:0007669"/>
    <property type="project" value="UniProtKB-KW"/>
</dbReference>
<keyword evidence="9" id="KW-1185">Reference proteome</keyword>
<dbReference type="AlphaFoldDB" id="H8KNB0"/>
<dbReference type="Proteomes" id="UP000007590">
    <property type="component" value="Chromosome"/>
</dbReference>
<evidence type="ECO:0000256" key="4">
    <source>
        <dbReference type="ARBA" id="ARBA00023163"/>
    </source>
</evidence>
<dbReference type="OrthoDB" id="9797341at2"/>
<protein>
    <submittedName>
        <fullName evidence="8">Response regulator containing a CheY-like receiver domain and an HTH DNA-binding domain</fullName>
    </submittedName>
</protein>
<dbReference type="InterPro" id="IPR001789">
    <property type="entry name" value="Sig_transdc_resp-reg_receiver"/>
</dbReference>
<keyword evidence="4" id="KW-0804">Transcription</keyword>
<dbReference type="KEGG" id="scn:Solca_4453"/>
<sequence>MQYKVLLADDHELLLEGISSILKDHKHIKVIATAKNGFEVISGIKAHAPHLVLLDLNMPGYDGIQCLQTIKKDFPSTKVLVLTNYHQPELVSEIKKLGGNGFLSKNSSSSELSLAIEKVLSGEEYFQERNKPETVNESSVFFDDFLKKYQLTKREVGIIQLICQGLSTKQIANHLFLSEFTITTHRRNIFRKLDINNVTALLKFAQSNQLI</sequence>
<dbReference type="InterPro" id="IPR039420">
    <property type="entry name" value="WalR-like"/>
</dbReference>
<dbReference type="CDD" id="cd06170">
    <property type="entry name" value="LuxR_C_like"/>
    <property type="match status" value="1"/>
</dbReference>